<sequence>MPARVLQESSPISISTPANDSSNLDFTATTFDPVSFLNEFLPAPSLSLTLTPDQARPRDLSLQQVSTQTQAFLAQINAQNIRSASTLSQLTDEILRSGSRLAYEVEVLRGDANALHESLTDALQEDIQKFTFADATADGRDVAVGEEQLNGSTHSNGPDFISQLRMLGQVKARLEEVINVFGEAMKWPLAPSQLSLTSSLISVSAPEPGSENHSREEKGKEFANKAKADIVDLLNNTTGVPNVEAAARRVDAFRSLLAVWKGTAEERARTKFVDSLGKLVEDKRRQLEVRSLSQPLQDTNAGAQRSNSTPGRPSTGQPRDRTGNETVSGGGLFRNLQRLRDEIYLD</sequence>
<comment type="caution">
    <text evidence="2">The sequence shown here is derived from an EMBL/GenBank/DDBJ whole genome shotgun (WGS) entry which is preliminary data.</text>
</comment>
<organism evidence="2 3">
    <name type="scientific">Endocarpon pusillum</name>
    <dbReference type="NCBI Taxonomy" id="364733"/>
    <lineage>
        <taxon>Eukaryota</taxon>
        <taxon>Fungi</taxon>
        <taxon>Dikarya</taxon>
        <taxon>Ascomycota</taxon>
        <taxon>Pezizomycotina</taxon>
        <taxon>Eurotiomycetes</taxon>
        <taxon>Chaetothyriomycetidae</taxon>
        <taxon>Verrucariales</taxon>
        <taxon>Verrucariaceae</taxon>
        <taxon>Endocarpon</taxon>
    </lineage>
</organism>
<proteinExistence type="predicted"/>
<dbReference type="OrthoDB" id="5413829at2759"/>
<evidence type="ECO:0000256" key="1">
    <source>
        <dbReference type="SAM" id="MobiDB-lite"/>
    </source>
</evidence>
<evidence type="ECO:0000313" key="2">
    <source>
        <dbReference type="EMBL" id="KAF7508174.1"/>
    </source>
</evidence>
<dbReference type="EMBL" id="JAACFV010000057">
    <property type="protein sequence ID" value="KAF7508174.1"/>
    <property type="molecule type" value="Genomic_DNA"/>
</dbReference>
<keyword evidence="3" id="KW-1185">Reference proteome</keyword>
<name>A0A8H7AIT1_9EURO</name>
<dbReference type="AlphaFoldDB" id="A0A8H7AIT1"/>
<feature type="region of interest" description="Disordered" evidence="1">
    <location>
        <begin position="290"/>
        <end position="332"/>
    </location>
</feature>
<reference evidence="2" key="1">
    <citation type="submission" date="2020-02" db="EMBL/GenBank/DDBJ databases">
        <authorList>
            <person name="Palmer J.M."/>
        </authorList>
    </citation>
    <scope>NUCLEOTIDE SEQUENCE</scope>
    <source>
        <strain evidence="2">EPUS1.4</strain>
        <tissue evidence="2">Thallus</tissue>
    </source>
</reference>
<feature type="compositionally biased region" description="Polar residues" evidence="1">
    <location>
        <begin position="291"/>
        <end position="317"/>
    </location>
</feature>
<accession>A0A8H7AIT1</accession>
<gene>
    <name evidence="2" type="ORF">GJ744_009471</name>
</gene>
<dbReference type="Proteomes" id="UP000606974">
    <property type="component" value="Unassembled WGS sequence"/>
</dbReference>
<evidence type="ECO:0000313" key="3">
    <source>
        <dbReference type="Proteomes" id="UP000606974"/>
    </source>
</evidence>
<protein>
    <submittedName>
        <fullName evidence="2">Uncharacterized protein</fullName>
    </submittedName>
</protein>